<evidence type="ECO:0000256" key="4">
    <source>
        <dbReference type="PIRSR" id="PIRSR600760-2"/>
    </source>
</evidence>
<comment type="cofactor">
    <cofactor evidence="4">
        <name>Mg(2+)</name>
        <dbReference type="ChEBI" id="CHEBI:18420"/>
    </cofactor>
</comment>
<keyword evidence="2" id="KW-0378">Hydrolase</keyword>
<dbReference type="InterPro" id="IPR000760">
    <property type="entry name" value="Inositol_monophosphatase-like"/>
</dbReference>
<dbReference type="PANTHER" id="PTHR20854">
    <property type="entry name" value="INOSITOL MONOPHOSPHATASE"/>
    <property type="match status" value="1"/>
</dbReference>
<dbReference type="Pfam" id="PF00459">
    <property type="entry name" value="Inositol_P"/>
    <property type="match status" value="1"/>
</dbReference>
<proteinExistence type="predicted"/>
<dbReference type="Gene3D" id="3.40.190.80">
    <property type="match status" value="1"/>
</dbReference>
<accession>A0A1G2N286</accession>
<keyword evidence="1 4" id="KW-0479">Metal-binding</keyword>
<keyword evidence="3 4" id="KW-0460">Magnesium</keyword>
<feature type="binding site" evidence="4">
    <location>
        <position position="214"/>
    </location>
    <ligand>
        <name>Mg(2+)</name>
        <dbReference type="ChEBI" id="CHEBI:18420"/>
        <label>1</label>
        <note>catalytic</note>
    </ligand>
</feature>
<dbReference type="PRINTS" id="PR00377">
    <property type="entry name" value="IMPHPHTASES"/>
</dbReference>
<dbReference type="AlphaFoldDB" id="A0A1G2N286"/>
<dbReference type="GO" id="GO:0008934">
    <property type="term" value="F:inositol monophosphate 1-phosphatase activity"/>
    <property type="evidence" value="ECO:0007669"/>
    <property type="project" value="TreeGrafter"/>
</dbReference>
<organism evidence="5 6">
    <name type="scientific">Candidatus Taylorbacteria bacterium RIFCSPHIGHO2_12_FULL_45_16</name>
    <dbReference type="NCBI Taxonomy" id="1802315"/>
    <lineage>
        <taxon>Bacteria</taxon>
        <taxon>Candidatus Tayloriibacteriota</taxon>
    </lineage>
</organism>
<sequence length="263" mass="29028">MKDNYYNFILPLVRDSGGILLEYFGTNIKTSHKGEDLRDIVTDADIKVSRFIERTIRASYPDDQIYSEERVAGTKPIDTTRAYWTIDPIDGTSNFSRNISHFAVCIGYVESNHPSVGAIYNPITRELFSFERGKGAFLNRAKISVLPTRTLADANVLLHIGRRPELAEWGLALQRLLLTSAKKNLNLGSSALDICFVAAGRADASIYGTLTTRDISPALGILREAGGEIYTAEGKPAELSDSPQKVFSCATSELYRDIVAKSK</sequence>
<dbReference type="GO" id="GO:0007165">
    <property type="term" value="P:signal transduction"/>
    <property type="evidence" value="ECO:0007669"/>
    <property type="project" value="TreeGrafter"/>
</dbReference>
<evidence type="ECO:0000256" key="3">
    <source>
        <dbReference type="ARBA" id="ARBA00022842"/>
    </source>
</evidence>
<evidence type="ECO:0008006" key="7">
    <source>
        <dbReference type="Google" id="ProtNLM"/>
    </source>
</evidence>
<gene>
    <name evidence="5" type="ORF">A3F51_00235</name>
</gene>
<protein>
    <recommendedName>
        <fullName evidence="7">Inositol-phosphate phosphatase</fullName>
    </recommendedName>
</protein>
<dbReference type="Gene3D" id="3.30.540.10">
    <property type="entry name" value="Fructose-1,6-Bisphosphatase, subunit A, domain 1"/>
    <property type="match status" value="1"/>
</dbReference>
<feature type="binding site" evidence="4">
    <location>
        <position position="87"/>
    </location>
    <ligand>
        <name>Mg(2+)</name>
        <dbReference type="ChEBI" id="CHEBI:18420"/>
        <label>1</label>
        <note>catalytic</note>
    </ligand>
</feature>
<dbReference type="GO" id="GO:0046872">
    <property type="term" value="F:metal ion binding"/>
    <property type="evidence" value="ECO:0007669"/>
    <property type="project" value="UniProtKB-KW"/>
</dbReference>
<dbReference type="PANTHER" id="PTHR20854:SF4">
    <property type="entry name" value="INOSITOL-1-MONOPHOSPHATASE-RELATED"/>
    <property type="match status" value="1"/>
</dbReference>
<feature type="binding site" evidence="4">
    <location>
        <position position="68"/>
    </location>
    <ligand>
        <name>Mg(2+)</name>
        <dbReference type="ChEBI" id="CHEBI:18420"/>
        <label>1</label>
        <note>catalytic</note>
    </ligand>
</feature>
<dbReference type="EMBL" id="MHRT01000004">
    <property type="protein sequence ID" value="OHA29452.1"/>
    <property type="molecule type" value="Genomic_DNA"/>
</dbReference>
<feature type="binding site" evidence="4">
    <location>
        <position position="90"/>
    </location>
    <ligand>
        <name>Mg(2+)</name>
        <dbReference type="ChEBI" id="CHEBI:18420"/>
        <label>2</label>
    </ligand>
</feature>
<dbReference type="STRING" id="1802315.A3F51_00235"/>
<evidence type="ECO:0000256" key="2">
    <source>
        <dbReference type="ARBA" id="ARBA00022801"/>
    </source>
</evidence>
<dbReference type="Proteomes" id="UP000178089">
    <property type="component" value="Unassembled WGS sequence"/>
</dbReference>
<evidence type="ECO:0000256" key="1">
    <source>
        <dbReference type="ARBA" id="ARBA00022723"/>
    </source>
</evidence>
<evidence type="ECO:0000313" key="5">
    <source>
        <dbReference type="EMBL" id="OHA29452.1"/>
    </source>
</evidence>
<reference evidence="5 6" key="1">
    <citation type="journal article" date="2016" name="Nat. Commun.">
        <title>Thousands of microbial genomes shed light on interconnected biogeochemical processes in an aquifer system.</title>
        <authorList>
            <person name="Anantharaman K."/>
            <person name="Brown C.T."/>
            <person name="Hug L.A."/>
            <person name="Sharon I."/>
            <person name="Castelle C.J."/>
            <person name="Probst A.J."/>
            <person name="Thomas B.C."/>
            <person name="Singh A."/>
            <person name="Wilkins M.J."/>
            <person name="Karaoz U."/>
            <person name="Brodie E.L."/>
            <person name="Williams K.H."/>
            <person name="Hubbard S.S."/>
            <person name="Banfield J.F."/>
        </authorList>
    </citation>
    <scope>NUCLEOTIDE SEQUENCE [LARGE SCALE GENOMIC DNA]</scope>
</reference>
<name>A0A1G2N286_9BACT</name>
<dbReference type="SUPFAM" id="SSF56655">
    <property type="entry name" value="Carbohydrate phosphatase"/>
    <property type="match status" value="1"/>
</dbReference>
<evidence type="ECO:0000313" key="6">
    <source>
        <dbReference type="Proteomes" id="UP000178089"/>
    </source>
</evidence>
<dbReference type="PROSITE" id="PS00629">
    <property type="entry name" value="IMP_1"/>
    <property type="match status" value="1"/>
</dbReference>
<comment type="caution">
    <text evidence="5">The sequence shown here is derived from an EMBL/GenBank/DDBJ whole genome shotgun (WGS) entry which is preliminary data.</text>
</comment>
<feature type="binding site" evidence="4">
    <location>
        <position position="89"/>
    </location>
    <ligand>
        <name>Mg(2+)</name>
        <dbReference type="ChEBI" id="CHEBI:18420"/>
        <label>1</label>
        <note>catalytic</note>
    </ligand>
</feature>
<dbReference type="GO" id="GO:0006020">
    <property type="term" value="P:inositol metabolic process"/>
    <property type="evidence" value="ECO:0007669"/>
    <property type="project" value="TreeGrafter"/>
</dbReference>
<dbReference type="InterPro" id="IPR020583">
    <property type="entry name" value="Inositol_monoP_metal-BS"/>
</dbReference>